<reference evidence="1 2" key="1">
    <citation type="submission" date="2019-07" db="EMBL/GenBank/DDBJ databases">
        <title>Quadrisphaera sp. strain DD2A genome sequencing and assembly.</title>
        <authorList>
            <person name="Kim I."/>
        </authorList>
    </citation>
    <scope>NUCLEOTIDE SEQUENCE [LARGE SCALE GENOMIC DNA]</scope>
    <source>
        <strain evidence="1 2">DD2A</strain>
    </source>
</reference>
<dbReference type="GO" id="GO:0016874">
    <property type="term" value="F:ligase activity"/>
    <property type="evidence" value="ECO:0007669"/>
    <property type="project" value="UniProtKB-KW"/>
</dbReference>
<accession>A0A5C8ZIF2</accession>
<proteinExistence type="predicted"/>
<protein>
    <submittedName>
        <fullName evidence="1">2'-5' RNA ligase family protein</fullName>
    </submittedName>
</protein>
<name>A0A5C8ZIF2_9ACTN</name>
<dbReference type="AlphaFoldDB" id="A0A5C8ZIF2"/>
<evidence type="ECO:0000313" key="2">
    <source>
        <dbReference type="Proteomes" id="UP000321234"/>
    </source>
</evidence>
<dbReference type="SUPFAM" id="SSF55144">
    <property type="entry name" value="LigT-like"/>
    <property type="match status" value="1"/>
</dbReference>
<dbReference type="OrthoDB" id="4541754at2"/>
<gene>
    <name evidence="1" type="ORF">FMM08_03435</name>
</gene>
<evidence type="ECO:0000313" key="1">
    <source>
        <dbReference type="EMBL" id="TXR57637.1"/>
    </source>
</evidence>
<keyword evidence="2" id="KW-1185">Reference proteome</keyword>
<dbReference type="EMBL" id="VKAC01000002">
    <property type="protein sequence ID" value="TXR57637.1"/>
    <property type="molecule type" value="Genomic_DNA"/>
</dbReference>
<comment type="caution">
    <text evidence="1">The sequence shown here is derived from an EMBL/GenBank/DDBJ whole genome shotgun (WGS) entry which is preliminary data.</text>
</comment>
<sequence>MWTWHVTFDGDRGADLHALAAAHAPLLDVPGLDVVPAPWLHLTVHGVAFTDEVDDDDVDRVVAAARTRLAALEAFDVQLGPAVLHGGGALLPAAPAEPFHALQRELRAAVADVLGPDRVEGDGAGFRPHVSLAYSNRAWDATALAERVRAVEPAVARVRVSEAQLIRLGRDEHLYRWDAAHPAPLGRSAR</sequence>
<dbReference type="Gene3D" id="3.90.1140.10">
    <property type="entry name" value="Cyclic phosphodiesterase"/>
    <property type="match status" value="1"/>
</dbReference>
<dbReference type="Pfam" id="PF13563">
    <property type="entry name" value="2_5_RNA_ligase2"/>
    <property type="match status" value="1"/>
</dbReference>
<dbReference type="InterPro" id="IPR009097">
    <property type="entry name" value="Cyclic_Pdiesterase"/>
</dbReference>
<keyword evidence="1" id="KW-0436">Ligase</keyword>
<dbReference type="Proteomes" id="UP000321234">
    <property type="component" value="Unassembled WGS sequence"/>
</dbReference>
<organism evidence="1 2">
    <name type="scientific">Quadrisphaera setariae</name>
    <dbReference type="NCBI Taxonomy" id="2593304"/>
    <lineage>
        <taxon>Bacteria</taxon>
        <taxon>Bacillati</taxon>
        <taxon>Actinomycetota</taxon>
        <taxon>Actinomycetes</taxon>
        <taxon>Kineosporiales</taxon>
        <taxon>Kineosporiaceae</taxon>
        <taxon>Quadrisphaera</taxon>
    </lineage>
</organism>